<dbReference type="EMBL" id="CP157762">
    <property type="protein sequence ID" value="XBP96047.1"/>
    <property type="molecule type" value="Genomic_DNA"/>
</dbReference>
<keyword evidence="7" id="KW-0472">Membrane</keyword>
<dbReference type="EC" id="2.7.13.3" evidence="2"/>
<dbReference type="InterPro" id="IPR005467">
    <property type="entry name" value="His_kinase_dom"/>
</dbReference>
<evidence type="ECO:0000256" key="6">
    <source>
        <dbReference type="ARBA" id="ARBA00022777"/>
    </source>
</evidence>
<dbReference type="GO" id="GO:0005886">
    <property type="term" value="C:plasma membrane"/>
    <property type="evidence" value="ECO:0007669"/>
    <property type="project" value="TreeGrafter"/>
</dbReference>
<dbReference type="Pfam" id="PF02518">
    <property type="entry name" value="HATPase_c"/>
    <property type="match status" value="1"/>
</dbReference>
<reference evidence="11" key="2">
    <citation type="submission" date="2024-06" db="EMBL/GenBank/DDBJ databases">
        <title>Micromonospora mangrovi CCTCC AA 2012012 genome sequences.</title>
        <authorList>
            <person name="Gao J."/>
        </authorList>
    </citation>
    <scope>NUCLEOTIDE SEQUENCE</scope>
    <source>
        <strain evidence="11">CCTCC AA 2012012</strain>
    </source>
</reference>
<dbReference type="Gene3D" id="3.30.565.10">
    <property type="entry name" value="Histidine kinase-like ATPase, C-terminal domain"/>
    <property type="match status" value="1"/>
</dbReference>
<keyword evidence="10" id="KW-0547">Nucleotide-binding</keyword>
<dbReference type="GO" id="GO:0004673">
    <property type="term" value="F:protein histidine kinase activity"/>
    <property type="evidence" value="ECO:0007669"/>
    <property type="project" value="UniProtKB-EC"/>
</dbReference>
<feature type="region of interest" description="Disordered" evidence="8">
    <location>
        <begin position="1"/>
        <end position="20"/>
    </location>
</feature>
<keyword evidence="3" id="KW-0597">Phosphoprotein</keyword>
<keyword evidence="5" id="KW-0812">Transmembrane</keyword>
<evidence type="ECO:0000256" key="8">
    <source>
        <dbReference type="SAM" id="MobiDB-lite"/>
    </source>
</evidence>
<evidence type="ECO:0000313" key="10">
    <source>
        <dbReference type="EMBL" id="XBP96047.1"/>
    </source>
</evidence>
<organism evidence="10">
    <name type="scientific">Micromonospora sp. CCTCC AA 2012012</name>
    <dbReference type="NCBI Taxonomy" id="3111921"/>
    <lineage>
        <taxon>Bacteria</taxon>
        <taxon>Bacillati</taxon>
        <taxon>Actinomycetota</taxon>
        <taxon>Actinomycetes</taxon>
        <taxon>Micromonosporales</taxon>
        <taxon>Micromonosporaceae</taxon>
        <taxon>Micromonospora</taxon>
    </lineage>
</organism>
<protein>
    <recommendedName>
        <fullName evidence="2">histidine kinase</fullName>
        <ecNumber evidence="2">2.7.13.3</ecNumber>
    </recommendedName>
</protein>
<feature type="compositionally biased region" description="Low complexity" evidence="8">
    <location>
        <begin position="282"/>
        <end position="296"/>
    </location>
</feature>
<keyword evidence="10" id="KW-0067">ATP-binding</keyword>
<accession>A0AAU7MF58</accession>
<name>A0AAU7MF58_9ACTN</name>
<comment type="catalytic activity">
    <reaction evidence="1">
        <text>ATP + protein L-histidine = ADP + protein N-phospho-L-histidine.</text>
        <dbReference type="EC" id="2.7.13.3"/>
    </reaction>
</comment>
<proteinExistence type="predicted"/>
<gene>
    <name evidence="11" type="ORF">ABUL08_11875</name>
    <name evidence="10" type="ORF">VK199_11825</name>
</gene>
<dbReference type="SUPFAM" id="SSF55874">
    <property type="entry name" value="ATPase domain of HSP90 chaperone/DNA topoisomerase II/histidine kinase"/>
    <property type="match status" value="1"/>
</dbReference>
<evidence type="ECO:0000256" key="2">
    <source>
        <dbReference type="ARBA" id="ARBA00012438"/>
    </source>
</evidence>
<dbReference type="GO" id="GO:0005524">
    <property type="term" value="F:ATP binding"/>
    <property type="evidence" value="ECO:0007669"/>
    <property type="project" value="UniProtKB-KW"/>
</dbReference>
<evidence type="ECO:0000256" key="1">
    <source>
        <dbReference type="ARBA" id="ARBA00000085"/>
    </source>
</evidence>
<reference evidence="10" key="1">
    <citation type="submission" date="2024-01" db="EMBL/GenBank/DDBJ databases">
        <title>The genome sequence of Micromonospora mangrovi CCTCC AA 2012012.</title>
        <authorList>
            <person name="Gao J."/>
        </authorList>
    </citation>
    <scope>NUCLEOTIDE SEQUENCE</scope>
    <source>
        <strain evidence="10">CCTCC AA 2012012</strain>
    </source>
</reference>
<dbReference type="InterPro" id="IPR036890">
    <property type="entry name" value="HATPase_C_sf"/>
</dbReference>
<sequence length="404" mass="42898">MKHTELSPRQSGSRHRPTWRQRAARWLDPTVAQWAVTSDGSPAAPPPPEDRADTLWPAICEQFALRILASAYQMGSHLEAVETDEQDPERLERLYRIDHANTRIRRHAENLQVLLGRRVEDADPQTVTLVDVIRAATSAVEHYPRVQVGHVVDLGVVDFAADDVIRVLTELLDNATRFSPPSSSVIVSAYVTEDGAVLIRVEDAGVGVHPDQVAALNARLAGTAPTSTTADPAAHLGLVVVAHLARANQLRVRLTNRPSGGTTATVLVPGSLLCEVMPGATPAPAAAPTAPAGGPPDRVGTRQRDTPPGPPPDGTESPTLRLATLGAPPAGNHPPQSRPGGGELPRRVRESIRADAVPGELSRPGPAPRQHLPSSPEAWPDETAAFAAGVTHARSTPLPEGPLR</sequence>
<evidence type="ECO:0000259" key="9">
    <source>
        <dbReference type="PROSITE" id="PS50109"/>
    </source>
</evidence>
<keyword evidence="4" id="KW-0808">Transferase</keyword>
<keyword evidence="7" id="KW-1133">Transmembrane helix</keyword>
<feature type="region of interest" description="Disordered" evidence="8">
    <location>
        <begin position="282"/>
        <end position="404"/>
    </location>
</feature>
<dbReference type="InterPro" id="IPR003594">
    <property type="entry name" value="HATPase_dom"/>
</dbReference>
<feature type="domain" description="Histidine kinase" evidence="9">
    <location>
        <begin position="164"/>
        <end position="272"/>
    </location>
</feature>
<dbReference type="GO" id="GO:0000160">
    <property type="term" value="P:phosphorelay signal transduction system"/>
    <property type="evidence" value="ECO:0007669"/>
    <property type="project" value="TreeGrafter"/>
</dbReference>
<dbReference type="PROSITE" id="PS50109">
    <property type="entry name" value="HIS_KIN"/>
    <property type="match status" value="1"/>
</dbReference>
<feature type="compositionally biased region" description="Basic and acidic residues" evidence="8">
    <location>
        <begin position="344"/>
        <end position="353"/>
    </location>
</feature>
<dbReference type="InterPro" id="IPR050428">
    <property type="entry name" value="TCS_sensor_his_kinase"/>
</dbReference>
<dbReference type="PANTHER" id="PTHR45436:SF5">
    <property type="entry name" value="SENSOR HISTIDINE KINASE TRCS"/>
    <property type="match status" value="1"/>
</dbReference>
<evidence type="ECO:0000256" key="7">
    <source>
        <dbReference type="ARBA" id="ARBA00022989"/>
    </source>
</evidence>
<evidence type="ECO:0000256" key="4">
    <source>
        <dbReference type="ARBA" id="ARBA00022679"/>
    </source>
</evidence>
<dbReference type="RefSeq" id="WP_350937416.1">
    <property type="nucleotide sequence ID" value="NZ_CP157762.1"/>
</dbReference>
<keyword evidence="6" id="KW-0418">Kinase</keyword>
<dbReference type="PANTHER" id="PTHR45436">
    <property type="entry name" value="SENSOR HISTIDINE KINASE YKOH"/>
    <property type="match status" value="1"/>
</dbReference>
<dbReference type="EMBL" id="CP159342">
    <property type="protein sequence ID" value="XCH76751.1"/>
    <property type="molecule type" value="Genomic_DNA"/>
</dbReference>
<evidence type="ECO:0000256" key="3">
    <source>
        <dbReference type="ARBA" id="ARBA00022553"/>
    </source>
</evidence>
<dbReference type="SMART" id="SM00387">
    <property type="entry name" value="HATPase_c"/>
    <property type="match status" value="1"/>
</dbReference>
<dbReference type="AlphaFoldDB" id="A0AAU7MF58"/>
<evidence type="ECO:0000256" key="5">
    <source>
        <dbReference type="ARBA" id="ARBA00022692"/>
    </source>
</evidence>
<evidence type="ECO:0000313" key="11">
    <source>
        <dbReference type="EMBL" id="XCH76751.1"/>
    </source>
</evidence>